<keyword evidence="11" id="KW-1185">Reference proteome</keyword>
<evidence type="ECO:0000256" key="3">
    <source>
        <dbReference type="ARBA" id="ARBA00022989"/>
    </source>
</evidence>
<evidence type="ECO:0000256" key="7">
    <source>
        <dbReference type="SAM" id="SignalP"/>
    </source>
</evidence>
<proteinExistence type="predicted"/>
<reference evidence="9 11" key="2">
    <citation type="journal article" date="2018" name="Plant J.">
        <title>The Physcomitrella patens chromosome-scale assembly reveals moss genome structure and evolution.</title>
        <authorList>
            <person name="Lang D."/>
            <person name="Ullrich K.K."/>
            <person name="Murat F."/>
            <person name="Fuchs J."/>
            <person name="Jenkins J."/>
            <person name="Haas F.B."/>
            <person name="Piednoel M."/>
            <person name="Gundlach H."/>
            <person name="Van Bel M."/>
            <person name="Meyberg R."/>
            <person name="Vives C."/>
            <person name="Morata J."/>
            <person name="Symeonidi A."/>
            <person name="Hiss M."/>
            <person name="Muchero W."/>
            <person name="Kamisugi Y."/>
            <person name="Saleh O."/>
            <person name="Blanc G."/>
            <person name="Decker E.L."/>
            <person name="van Gessel N."/>
            <person name="Grimwood J."/>
            <person name="Hayes R.D."/>
            <person name="Graham S.W."/>
            <person name="Gunter L.E."/>
            <person name="McDaniel S.F."/>
            <person name="Hoernstein S.N.W."/>
            <person name="Larsson A."/>
            <person name="Li F.W."/>
            <person name="Perroud P.F."/>
            <person name="Phillips J."/>
            <person name="Ranjan P."/>
            <person name="Rokshar D.S."/>
            <person name="Rothfels C.J."/>
            <person name="Schneider L."/>
            <person name="Shu S."/>
            <person name="Stevenson D.W."/>
            <person name="Thummler F."/>
            <person name="Tillich M."/>
            <person name="Villarreal Aguilar J.C."/>
            <person name="Widiez T."/>
            <person name="Wong G.K."/>
            <person name="Wymore A."/>
            <person name="Zhang Y."/>
            <person name="Zimmer A.D."/>
            <person name="Quatrano R.S."/>
            <person name="Mayer K.F.X."/>
            <person name="Goodstein D."/>
            <person name="Casacuberta J.M."/>
            <person name="Vandepoele K."/>
            <person name="Reski R."/>
            <person name="Cuming A.C."/>
            <person name="Tuskan G.A."/>
            <person name="Maumus F."/>
            <person name="Salse J."/>
            <person name="Schmutz J."/>
            <person name="Rensing S.A."/>
        </authorList>
    </citation>
    <scope>NUCLEOTIDE SEQUENCE [LARGE SCALE GENOMIC DNA]</scope>
    <source>
        <strain evidence="10 11">cv. Gransden 2004</strain>
    </source>
</reference>
<dbReference type="EnsemblPlants" id="Pp3c4_23110V3.2">
    <property type="protein sequence ID" value="Pp3c4_23110V3.2"/>
    <property type="gene ID" value="Pp3c4_23110"/>
</dbReference>
<feature type="compositionally biased region" description="Basic and acidic residues" evidence="5">
    <location>
        <begin position="593"/>
        <end position="610"/>
    </location>
</feature>
<evidence type="ECO:0000259" key="8">
    <source>
        <dbReference type="Pfam" id="PF13664"/>
    </source>
</evidence>
<dbReference type="OrthoDB" id="1641132at2759"/>
<dbReference type="Proteomes" id="UP000006727">
    <property type="component" value="Chromosome 4"/>
</dbReference>
<dbReference type="EMBL" id="ABEU02000004">
    <property type="protein sequence ID" value="PNR55732.1"/>
    <property type="molecule type" value="Genomic_DNA"/>
</dbReference>
<organism evidence="9">
    <name type="scientific">Physcomitrium patens</name>
    <name type="common">Spreading-leaved earth moss</name>
    <name type="synonym">Physcomitrella patens</name>
    <dbReference type="NCBI Taxonomy" id="3218"/>
    <lineage>
        <taxon>Eukaryota</taxon>
        <taxon>Viridiplantae</taxon>
        <taxon>Streptophyta</taxon>
        <taxon>Embryophyta</taxon>
        <taxon>Bryophyta</taxon>
        <taxon>Bryophytina</taxon>
        <taxon>Bryopsida</taxon>
        <taxon>Funariidae</taxon>
        <taxon>Funariales</taxon>
        <taxon>Funariaceae</taxon>
        <taxon>Physcomitrium</taxon>
    </lineage>
</organism>
<keyword evidence="4 6" id="KW-0472">Membrane</keyword>
<evidence type="ECO:0000256" key="5">
    <source>
        <dbReference type="SAM" id="MobiDB-lite"/>
    </source>
</evidence>
<dbReference type="AlphaFoldDB" id="A0A2K1KPM5"/>
<evidence type="ECO:0000256" key="6">
    <source>
        <dbReference type="SAM" id="Phobius"/>
    </source>
</evidence>
<reference evidence="10" key="3">
    <citation type="submission" date="2020-12" db="UniProtKB">
        <authorList>
            <consortium name="EnsemblPlants"/>
        </authorList>
    </citation>
    <scope>IDENTIFICATION</scope>
</reference>
<evidence type="ECO:0000256" key="1">
    <source>
        <dbReference type="ARBA" id="ARBA00004370"/>
    </source>
</evidence>
<dbReference type="PaxDb" id="3218-PP1S60_54V6.1"/>
<dbReference type="PANTHER" id="PTHR47652">
    <property type="entry name" value="MITOCHONDRIAL IMPORT INNER MEMBRANE TRANSLOCASE SUBUNIT TIM44"/>
    <property type="match status" value="1"/>
</dbReference>
<keyword evidence="3 6" id="KW-1133">Transmembrane helix</keyword>
<evidence type="ECO:0000313" key="11">
    <source>
        <dbReference type="Proteomes" id="UP000006727"/>
    </source>
</evidence>
<gene>
    <name evidence="10" type="primary">LOC112281236</name>
    <name evidence="9" type="ORF">PHYPA_006629</name>
</gene>
<feature type="chain" id="PRO_5043158340" description="TMEM205-like domain-containing protein" evidence="7">
    <location>
        <begin position="20"/>
        <end position="895"/>
    </location>
</feature>
<dbReference type="KEGG" id="ppp:112281236"/>
<feature type="transmembrane region" description="Helical" evidence="6">
    <location>
        <begin position="764"/>
        <end position="783"/>
    </location>
</feature>
<feature type="signal peptide" evidence="7">
    <location>
        <begin position="1"/>
        <end position="19"/>
    </location>
</feature>
<dbReference type="InterPro" id="IPR025423">
    <property type="entry name" value="TMEM205-like"/>
</dbReference>
<feature type="region of interest" description="Disordered" evidence="5">
    <location>
        <begin position="593"/>
        <end position="643"/>
    </location>
</feature>
<dbReference type="OMA" id="VEDTRTH"/>
<comment type="subcellular location">
    <subcellularLocation>
        <location evidence="1">Membrane</location>
    </subcellularLocation>
</comment>
<evidence type="ECO:0000256" key="2">
    <source>
        <dbReference type="ARBA" id="ARBA00022692"/>
    </source>
</evidence>
<dbReference type="GeneID" id="112281236"/>
<reference evidence="9 11" key="1">
    <citation type="journal article" date="2008" name="Science">
        <title>The Physcomitrella genome reveals evolutionary insights into the conquest of land by plants.</title>
        <authorList>
            <person name="Rensing S."/>
            <person name="Lang D."/>
            <person name="Zimmer A."/>
            <person name="Terry A."/>
            <person name="Salamov A."/>
            <person name="Shapiro H."/>
            <person name="Nishiyama T."/>
            <person name="Perroud P.-F."/>
            <person name="Lindquist E."/>
            <person name="Kamisugi Y."/>
            <person name="Tanahashi T."/>
            <person name="Sakakibara K."/>
            <person name="Fujita T."/>
            <person name="Oishi K."/>
            <person name="Shin-I T."/>
            <person name="Kuroki Y."/>
            <person name="Toyoda A."/>
            <person name="Suzuki Y."/>
            <person name="Hashimoto A."/>
            <person name="Yamaguchi K."/>
            <person name="Sugano A."/>
            <person name="Kohara Y."/>
            <person name="Fujiyama A."/>
            <person name="Anterola A."/>
            <person name="Aoki S."/>
            <person name="Ashton N."/>
            <person name="Barbazuk W.B."/>
            <person name="Barker E."/>
            <person name="Bennetzen J."/>
            <person name="Bezanilla M."/>
            <person name="Blankenship R."/>
            <person name="Cho S.H."/>
            <person name="Dutcher S."/>
            <person name="Estelle M."/>
            <person name="Fawcett J.A."/>
            <person name="Gundlach H."/>
            <person name="Hanada K."/>
            <person name="Heyl A."/>
            <person name="Hicks K.A."/>
            <person name="Hugh J."/>
            <person name="Lohr M."/>
            <person name="Mayer K."/>
            <person name="Melkozernov A."/>
            <person name="Murata T."/>
            <person name="Nelson D."/>
            <person name="Pils B."/>
            <person name="Prigge M."/>
            <person name="Reiss B."/>
            <person name="Renner T."/>
            <person name="Rombauts S."/>
            <person name="Rushton P."/>
            <person name="Sanderfoot A."/>
            <person name="Schween G."/>
            <person name="Shiu S.-H."/>
            <person name="Stueber K."/>
            <person name="Theodoulou F.L."/>
            <person name="Tu H."/>
            <person name="Van de Peer Y."/>
            <person name="Verrier P.J."/>
            <person name="Waters E."/>
            <person name="Wood A."/>
            <person name="Yang L."/>
            <person name="Cove D."/>
            <person name="Cuming A."/>
            <person name="Hasebe M."/>
            <person name="Lucas S."/>
            <person name="Mishler D.B."/>
            <person name="Reski R."/>
            <person name="Grigoriev I."/>
            <person name="Quatrano R.S."/>
            <person name="Boore J.L."/>
        </authorList>
    </citation>
    <scope>NUCLEOTIDE SEQUENCE [LARGE SCALE GENOMIC DNA]</scope>
    <source>
        <strain evidence="10 11">cv. Gransden 2004</strain>
    </source>
</reference>
<dbReference type="Pfam" id="PF13664">
    <property type="entry name" value="DUF4149"/>
    <property type="match status" value="1"/>
</dbReference>
<protein>
    <recommendedName>
        <fullName evidence="8">TMEM205-like domain-containing protein</fullName>
    </recommendedName>
</protein>
<feature type="compositionally biased region" description="Basic and acidic residues" evidence="5">
    <location>
        <begin position="618"/>
        <end position="633"/>
    </location>
</feature>
<name>A0A2K1KPM5_PHYPA</name>
<dbReference type="EnsemblPlants" id="Pp3c4_23110V3.1">
    <property type="protein sequence ID" value="Pp3c4_23110V3.1"/>
    <property type="gene ID" value="Pp3c4_23110"/>
</dbReference>
<dbReference type="RefSeq" id="XP_024373285.1">
    <property type="nucleotide sequence ID" value="XM_024517517.2"/>
</dbReference>
<keyword evidence="2 6" id="KW-0812">Transmembrane</keyword>
<feature type="transmembrane region" description="Helical" evidence="6">
    <location>
        <begin position="721"/>
        <end position="744"/>
    </location>
</feature>
<dbReference type="Gramene" id="Pp3c4_23110V3.1">
    <property type="protein sequence ID" value="Pp3c4_23110V3.1"/>
    <property type="gene ID" value="Pp3c4_23110"/>
</dbReference>
<sequence length="895" mass="97664">MMNIIALAMLLSSLGSVMVLSPEPMLIKSPGDGESPLQAAKEAAQGTLLKAEETAGSVRDTVVEGVTRPVGKWFRKKPEPEDQLAAARAKAAEAKHAFEEASAQLRDAAVGKLGSTAEAAKDKAVDSGKYVGDKAHQAAGGIKNAAETAGEWVGNGANAAYNKAGSVKESVTDATAHALDAAADTFEWAKEGTYDAAQDAKDDVHNAGVAAKDRTLDAAEYAKDEVTEGVGNARDAVVDNVVLGVDKSKGTAIDAAEKAKETGEYAAHETKDAGHGILGKMKDAACKTKECLLARAHEAGSFLPFLGQGVGYVYNDAKTAGDDIASSAKKTASNAAENVGESVKGWTRDGDHNILESARRSADSLRDRVGRHYRENLDSATDTAEGYYDEGGRRYMSARDYYGEPSQHYYRGVDGRRRYRDAPSRFYDMTRDEAEDYYDWVKYRTRRAYRGARDRAGDYYEDVRDRVGGYIPGRQEEDTGDYYGASRQRAGDRDTRGDYFESSKLKPNQDLGAVVESMGWRRVGVVSPDHVSVSSPKDVVIGDVKYVWQGIGRPPTHVTEELHDTVFRHPMNGEEGAAHTLGEKLGLVKDHAKEGAESVKEGGKRAKDQAYDTLRAPVDSRGRRGDLPNHPEYDDSSAEDDSVITKGTRDLKERVRNAGQAFEAQRSKAGEYADEAREELATSVGLGKDRKISHDGGRSLRTWKDVFFRKPVGFLLAATRALHLLTFSTVYGSGMWMTFVSGLILSKHIPRQQFGYVQSRMFPVYLRILALGQGLLLLLYSILNPWFSAESVERVQLLNFAVMIASTLLNAYVLEPRATKAMFEKLKLEKEEGRGVEDAGTVLTSGKQLMSDHKKKLASVNEHFSMLQGFSSALNLISLGGLTCHLWHLANRLVV</sequence>
<dbReference type="Gramene" id="Pp3c4_23110V3.2">
    <property type="protein sequence ID" value="Pp3c4_23110V3.2"/>
    <property type="gene ID" value="Pp3c4_23110"/>
</dbReference>
<feature type="region of interest" description="Disordered" evidence="5">
    <location>
        <begin position="470"/>
        <end position="495"/>
    </location>
</feature>
<evidence type="ECO:0000313" key="10">
    <source>
        <dbReference type="EnsemblPlants" id="Pp3c4_23110V3.1"/>
    </source>
</evidence>
<dbReference type="PANTHER" id="PTHR47652:SF3">
    <property type="entry name" value="MITOCHONDRIAL IMPORT INNER MEMBRANE TRANSLOCASE SUBUNIT TIM44"/>
    <property type="match status" value="1"/>
</dbReference>
<evidence type="ECO:0000313" key="9">
    <source>
        <dbReference type="EMBL" id="PNR55732.1"/>
    </source>
</evidence>
<evidence type="ECO:0000256" key="4">
    <source>
        <dbReference type="ARBA" id="ARBA00023136"/>
    </source>
</evidence>
<dbReference type="GO" id="GO:0016020">
    <property type="term" value="C:membrane"/>
    <property type="evidence" value="ECO:0007669"/>
    <property type="project" value="UniProtKB-SubCell"/>
</dbReference>
<accession>A0A2K1KPM5</accession>
<feature type="transmembrane region" description="Helical" evidence="6">
    <location>
        <begin position="795"/>
        <end position="814"/>
    </location>
</feature>
<keyword evidence="7" id="KW-0732">Signal</keyword>
<feature type="domain" description="TMEM205-like" evidence="8">
    <location>
        <begin position="725"/>
        <end position="825"/>
    </location>
</feature>